<dbReference type="SMART" id="SM01230">
    <property type="entry name" value="Gln-synt_C"/>
    <property type="match status" value="1"/>
</dbReference>
<evidence type="ECO:0000256" key="4">
    <source>
        <dbReference type="ARBA" id="ARBA00039404"/>
    </source>
</evidence>
<dbReference type="EMBL" id="JAWDGP010007087">
    <property type="protein sequence ID" value="KAK3730250.1"/>
    <property type="molecule type" value="Genomic_DNA"/>
</dbReference>
<comment type="caution">
    <text evidence="9">The sequence shown here is derived from an EMBL/GenBank/DDBJ whole genome shotgun (WGS) entry which is preliminary data.</text>
</comment>
<protein>
    <recommendedName>
        <fullName evidence="4">Lengsin</fullName>
    </recommendedName>
    <alternativeName>
        <fullName evidence="5">Glutamate-ammonia ligase domain-containing protein 1</fullName>
    </alternativeName>
</protein>
<name>A0AAE1CRG3_9GAST</name>
<dbReference type="Pfam" id="PF00120">
    <property type="entry name" value="Gln-synt_C"/>
    <property type="match status" value="1"/>
</dbReference>
<dbReference type="SUPFAM" id="SSF55931">
    <property type="entry name" value="Glutamine synthetase/guanido kinase"/>
    <property type="match status" value="1"/>
</dbReference>
<dbReference type="PANTHER" id="PTHR43407:SF1">
    <property type="entry name" value="LENGSIN"/>
    <property type="match status" value="1"/>
</dbReference>
<dbReference type="GO" id="GO:0006542">
    <property type="term" value="P:glutamine biosynthetic process"/>
    <property type="evidence" value="ECO:0007669"/>
    <property type="project" value="InterPro"/>
</dbReference>
<evidence type="ECO:0000256" key="3">
    <source>
        <dbReference type="ARBA" id="ARBA00038790"/>
    </source>
</evidence>
<evidence type="ECO:0000259" key="8">
    <source>
        <dbReference type="PROSITE" id="PS51987"/>
    </source>
</evidence>
<evidence type="ECO:0000313" key="10">
    <source>
        <dbReference type="Proteomes" id="UP001283361"/>
    </source>
</evidence>
<dbReference type="GO" id="GO:0004356">
    <property type="term" value="F:glutamine synthetase activity"/>
    <property type="evidence" value="ECO:0007669"/>
    <property type="project" value="InterPro"/>
</dbReference>
<dbReference type="PANTHER" id="PTHR43407">
    <property type="entry name" value="GLUTAMINE SYNTHETASE"/>
    <property type="match status" value="1"/>
</dbReference>
<evidence type="ECO:0000313" key="9">
    <source>
        <dbReference type="EMBL" id="KAK3730250.1"/>
    </source>
</evidence>
<dbReference type="Proteomes" id="UP001283361">
    <property type="component" value="Unassembled WGS sequence"/>
</dbReference>
<dbReference type="PROSITE" id="PS51987">
    <property type="entry name" value="GS_CATALYTIC"/>
    <property type="match status" value="1"/>
</dbReference>
<dbReference type="Gene3D" id="3.30.590.10">
    <property type="entry name" value="Glutamine synthetase/guanido kinase, catalytic domain"/>
    <property type="match status" value="1"/>
</dbReference>
<reference evidence="9" key="1">
    <citation type="journal article" date="2023" name="G3 (Bethesda)">
        <title>A reference genome for the long-term kleptoplast-retaining sea slug Elysia crispata morphotype clarki.</title>
        <authorList>
            <person name="Eastman K.E."/>
            <person name="Pendleton A.L."/>
            <person name="Shaikh M.A."/>
            <person name="Suttiyut T."/>
            <person name="Ogas R."/>
            <person name="Tomko P."/>
            <person name="Gavelis G."/>
            <person name="Widhalm J.R."/>
            <person name="Wisecaver J.H."/>
        </authorList>
    </citation>
    <scope>NUCLEOTIDE SEQUENCE</scope>
    <source>
        <strain evidence="9">ECLA1</strain>
    </source>
</reference>
<proteinExistence type="inferred from homology"/>
<dbReference type="InterPro" id="IPR036651">
    <property type="entry name" value="Gln_synt_N_sf"/>
</dbReference>
<dbReference type="InterPro" id="IPR014746">
    <property type="entry name" value="Gln_synth/guanido_kin_cat_dom"/>
</dbReference>
<dbReference type="GO" id="GO:0005737">
    <property type="term" value="C:cytoplasm"/>
    <property type="evidence" value="ECO:0007669"/>
    <property type="project" value="TreeGrafter"/>
</dbReference>
<sequence length="438" mass="49003">MASGPEDFDFLELRVYDIHGFARCRMVSGSAMEDVIKNGKGVSGFVRFLGVKGQSSLHLHPPDFVESTNYKLMPIMSTLKPYQKIARGHRKIATVLCELRFTDGTLEKSMPRETVLTLLQQLQEEFGLTIRSAFEVEFGIRDAQTGKSFAHEAKYASSVAIQASGDILFDFVESMQDIGIKIDTLMTEYGAGQFEVTCDITEGIEAADMIADFKTASYVYLQKKGLCAEFMTCVEPDIGCRNGFHLNVSLWDAKGRNLFADPEDQEKLSDFGRHWLAGMIDHCPAMLALSSPTINCFRRVGSPAGVSFANWSQKARKVSFRLKVEANGNVYIENRIPSSASNPYLVLASTLAAGMDGVRRKLELPPPGKDNTRLPATLEEALDALEADTRLTEALGDRMVQMFIYTKRTFEVEEFKSLGELSDEKMLLKEKEYYYLPW</sequence>
<feature type="domain" description="GS catalytic" evidence="8">
    <location>
        <begin position="111"/>
        <end position="438"/>
    </location>
</feature>
<dbReference type="InterPro" id="IPR008146">
    <property type="entry name" value="Gln_synth_cat_dom"/>
</dbReference>
<evidence type="ECO:0000256" key="1">
    <source>
        <dbReference type="ARBA" id="ARBA00009897"/>
    </source>
</evidence>
<dbReference type="AlphaFoldDB" id="A0AAE1CRG3"/>
<organism evidence="9 10">
    <name type="scientific">Elysia crispata</name>
    <name type="common">lettuce slug</name>
    <dbReference type="NCBI Taxonomy" id="231223"/>
    <lineage>
        <taxon>Eukaryota</taxon>
        <taxon>Metazoa</taxon>
        <taxon>Spiralia</taxon>
        <taxon>Lophotrochozoa</taxon>
        <taxon>Mollusca</taxon>
        <taxon>Gastropoda</taxon>
        <taxon>Heterobranchia</taxon>
        <taxon>Euthyneura</taxon>
        <taxon>Panpulmonata</taxon>
        <taxon>Sacoglossa</taxon>
        <taxon>Placobranchoidea</taxon>
        <taxon>Plakobranchidae</taxon>
        <taxon>Elysia</taxon>
    </lineage>
</organism>
<evidence type="ECO:0000256" key="7">
    <source>
        <dbReference type="RuleBase" id="RU000384"/>
    </source>
</evidence>
<accession>A0AAE1CRG3</accession>
<comment type="function">
    <text evidence="2">May act as a component of the cytoskeleton or as a chaperone for the reorganization of intermediate filament proteins during terminal differentiation in the lens. Does not seem to have enzymatic activity.</text>
</comment>
<keyword evidence="10" id="KW-1185">Reference proteome</keyword>
<evidence type="ECO:0000256" key="5">
    <source>
        <dbReference type="ARBA" id="ARBA00042675"/>
    </source>
</evidence>
<gene>
    <name evidence="9" type="ORF">RRG08_034995</name>
</gene>
<comment type="similarity">
    <text evidence="1 6 7">Belongs to the glutamine synthetase family.</text>
</comment>
<dbReference type="GO" id="GO:0016020">
    <property type="term" value="C:membrane"/>
    <property type="evidence" value="ECO:0007669"/>
    <property type="project" value="TreeGrafter"/>
</dbReference>
<evidence type="ECO:0000256" key="2">
    <source>
        <dbReference type="ARBA" id="ARBA00037583"/>
    </source>
</evidence>
<comment type="subunit">
    <text evidence="3">Dodecamer. Interacts with BFSP2 and VIM.</text>
</comment>
<evidence type="ECO:0000256" key="6">
    <source>
        <dbReference type="PROSITE-ProRule" id="PRU01331"/>
    </source>
</evidence>
<dbReference type="Gene3D" id="3.10.20.70">
    <property type="entry name" value="Glutamine synthetase, N-terminal domain"/>
    <property type="match status" value="1"/>
</dbReference>